<evidence type="ECO:0000256" key="9">
    <source>
        <dbReference type="SAM" id="Coils"/>
    </source>
</evidence>
<protein>
    <recommendedName>
        <fullName evidence="2">histidine kinase</fullName>
        <ecNumber evidence="2">2.7.13.3</ecNumber>
    </recommendedName>
</protein>
<dbReference type="GO" id="GO:0000155">
    <property type="term" value="F:phosphorelay sensor kinase activity"/>
    <property type="evidence" value="ECO:0007669"/>
    <property type="project" value="InterPro"/>
</dbReference>
<dbReference type="CDD" id="cd00082">
    <property type="entry name" value="HisKA"/>
    <property type="match status" value="1"/>
</dbReference>
<reference evidence="11 12" key="1">
    <citation type="submission" date="2013-07" db="EMBL/GenBank/DDBJ databases">
        <title>Thioclava pacifica DSM 10166 Genome Sequencing.</title>
        <authorList>
            <person name="Lai Q."/>
            <person name="Shao Z."/>
        </authorList>
    </citation>
    <scope>NUCLEOTIDE SEQUENCE [LARGE SCALE GENOMIC DNA]</scope>
    <source>
        <strain evidence="11 12">DSM 10166</strain>
    </source>
</reference>
<evidence type="ECO:0000256" key="4">
    <source>
        <dbReference type="ARBA" id="ARBA00022679"/>
    </source>
</evidence>
<dbReference type="SMART" id="SM00387">
    <property type="entry name" value="HATPase_c"/>
    <property type="match status" value="1"/>
</dbReference>
<dbReference type="InterPro" id="IPR003661">
    <property type="entry name" value="HisK_dim/P_dom"/>
</dbReference>
<keyword evidence="6" id="KW-0418">Kinase</keyword>
<name>A0A074JN66_9RHOB</name>
<dbReference type="InterPro" id="IPR003594">
    <property type="entry name" value="HATPase_dom"/>
</dbReference>
<dbReference type="EMBL" id="AUND01000041">
    <property type="protein sequence ID" value="KEO50822.1"/>
    <property type="molecule type" value="Genomic_DNA"/>
</dbReference>
<accession>A0A074JN66</accession>
<organism evidence="11 12">
    <name type="scientific">Thioclava pacifica DSM 10166</name>
    <dbReference type="NCBI Taxonomy" id="1353537"/>
    <lineage>
        <taxon>Bacteria</taxon>
        <taxon>Pseudomonadati</taxon>
        <taxon>Pseudomonadota</taxon>
        <taxon>Alphaproteobacteria</taxon>
        <taxon>Rhodobacterales</taxon>
        <taxon>Paracoccaceae</taxon>
        <taxon>Thioclava</taxon>
    </lineage>
</organism>
<dbReference type="Pfam" id="PF12974">
    <property type="entry name" value="Phosphonate-bd"/>
    <property type="match status" value="1"/>
</dbReference>
<dbReference type="Pfam" id="PF02518">
    <property type="entry name" value="HATPase_c"/>
    <property type="match status" value="1"/>
</dbReference>
<gene>
    <name evidence="11" type="ORF">TP2_14435</name>
</gene>
<dbReference type="PANTHER" id="PTHR43065">
    <property type="entry name" value="SENSOR HISTIDINE KINASE"/>
    <property type="match status" value="1"/>
</dbReference>
<keyword evidence="3" id="KW-0597">Phosphoprotein</keyword>
<dbReference type="SMART" id="SM00388">
    <property type="entry name" value="HisKA"/>
    <property type="match status" value="1"/>
</dbReference>
<dbReference type="InterPro" id="IPR036097">
    <property type="entry name" value="HisK_dim/P_sf"/>
</dbReference>
<dbReference type="Pfam" id="PF00512">
    <property type="entry name" value="HisKA"/>
    <property type="match status" value="1"/>
</dbReference>
<dbReference type="eggNOG" id="COG0715">
    <property type="taxonomic scope" value="Bacteria"/>
</dbReference>
<dbReference type="Gene3D" id="3.40.190.10">
    <property type="entry name" value="Periplasmic binding protein-like II"/>
    <property type="match status" value="2"/>
</dbReference>
<comment type="caution">
    <text evidence="11">The sequence shown here is derived from an EMBL/GenBank/DDBJ whole genome shotgun (WGS) entry which is preliminary data.</text>
</comment>
<dbReference type="InterPro" id="IPR004358">
    <property type="entry name" value="Sig_transdc_His_kin-like_C"/>
</dbReference>
<dbReference type="SUPFAM" id="SSF55874">
    <property type="entry name" value="ATPase domain of HSP90 chaperone/DNA topoisomerase II/histidine kinase"/>
    <property type="match status" value="1"/>
</dbReference>
<dbReference type="STRING" id="1353537.TP2_14435"/>
<proteinExistence type="predicted"/>
<dbReference type="PROSITE" id="PS50109">
    <property type="entry name" value="HIS_KIN"/>
    <property type="match status" value="1"/>
</dbReference>
<evidence type="ECO:0000256" key="2">
    <source>
        <dbReference type="ARBA" id="ARBA00012438"/>
    </source>
</evidence>
<evidence type="ECO:0000256" key="3">
    <source>
        <dbReference type="ARBA" id="ARBA00022553"/>
    </source>
</evidence>
<keyword evidence="4" id="KW-0808">Transferase</keyword>
<sequence>MLAVLTLALLRPAIASEELRIGVLDFAGELHSITHWQATADALNAALPEYRFSLVPLDLSGLERELAAGHLDFVITNPGDYVTLEYREHISRIATVEEDTPVASTLVAKGDLTTLEDLAGKRLAVVSPDAFGGFQAVWAEMHQVDPGLKDRVQLVVTGTPMHKAAEAVLDGRADAAVLRACMLEELQAADPERFAPLQAFATRPEKARGCAVSSPVYPGWPFAKAQGTSPALAKKVAIALLGMQAGNYWTVPLDYQPVHDVMRELRVGPYRRTGPVAISEVIHDYRDWLIALAIALIFWAIYSVRIETLVRRRTQALNAANAGLKREMAERRRAEEADRQHRRELEHVARLSILGEMASSIAHELNQPLAAISGFAQGSLLRLQAGNCTPADMERASEEISQQAERAATVIKRIRAFVRKRDSRRTMVDLAALTEEAAALFAAPTKRAGIVTRMDLQAGLPMVSADAVQIQQVVLNLVQNAVEAMGETAPEDRIIEIRVAREFDPVLGTGLCLSVRDYGTGLGPEGLAHFAEAFYTTKSEGLGLGLSLSRSIVEAHGGRLRAEMPTEGAGLRVKVWLPVKEKE</sequence>
<keyword evidence="12" id="KW-1185">Reference proteome</keyword>
<keyword evidence="7" id="KW-0067">ATP-binding</keyword>
<keyword evidence="9" id="KW-0175">Coiled coil</keyword>
<comment type="catalytic activity">
    <reaction evidence="1">
        <text>ATP + protein L-histidine = ADP + protein N-phospho-L-histidine.</text>
        <dbReference type="EC" id="2.7.13.3"/>
    </reaction>
</comment>
<dbReference type="Proteomes" id="UP000027432">
    <property type="component" value="Unassembled WGS sequence"/>
</dbReference>
<dbReference type="Gene3D" id="3.30.565.10">
    <property type="entry name" value="Histidine kinase-like ATPase, C-terminal domain"/>
    <property type="match status" value="1"/>
</dbReference>
<dbReference type="InterPro" id="IPR005467">
    <property type="entry name" value="His_kinase_dom"/>
</dbReference>
<evidence type="ECO:0000259" key="10">
    <source>
        <dbReference type="PROSITE" id="PS50109"/>
    </source>
</evidence>
<evidence type="ECO:0000256" key="6">
    <source>
        <dbReference type="ARBA" id="ARBA00022777"/>
    </source>
</evidence>
<dbReference type="eggNOG" id="COG4191">
    <property type="taxonomic scope" value="Bacteria"/>
</dbReference>
<evidence type="ECO:0000256" key="5">
    <source>
        <dbReference type="ARBA" id="ARBA00022741"/>
    </source>
</evidence>
<evidence type="ECO:0000256" key="8">
    <source>
        <dbReference type="ARBA" id="ARBA00023012"/>
    </source>
</evidence>
<evidence type="ECO:0000313" key="11">
    <source>
        <dbReference type="EMBL" id="KEO50822.1"/>
    </source>
</evidence>
<dbReference type="GO" id="GO:0005524">
    <property type="term" value="F:ATP binding"/>
    <property type="evidence" value="ECO:0007669"/>
    <property type="project" value="UniProtKB-KW"/>
</dbReference>
<evidence type="ECO:0000256" key="7">
    <source>
        <dbReference type="ARBA" id="ARBA00022840"/>
    </source>
</evidence>
<feature type="domain" description="Histidine kinase" evidence="10">
    <location>
        <begin position="360"/>
        <end position="581"/>
    </location>
</feature>
<dbReference type="PANTHER" id="PTHR43065:SF46">
    <property type="entry name" value="C4-DICARBOXYLATE TRANSPORT SENSOR PROTEIN DCTB"/>
    <property type="match status" value="1"/>
</dbReference>
<evidence type="ECO:0000256" key="1">
    <source>
        <dbReference type="ARBA" id="ARBA00000085"/>
    </source>
</evidence>
<dbReference type="EC" id="2.7.13.3" evidence="2"/>
<dbReference type="InterPro" id="IPR036890">
    <property type="entry name" value="HATPase_C_sf"/>
</dbReference>
<dbReference type="SUPFAM" id="SSF53850">
    <property type="entry name" value="Periplasmic binding protein-like II"/>
    <property type="match status" value="1"/>
</dbReference>
<dbReference type="PRINTS" id="PR00344">
    <property type="entry name" value="BCTRLSENSOR"/>
</dbReference>
<keyword evidence="5" id="KW-0547">Nucleotide-binding</keyword>
<evidence type="ECO:0000313" key="12">
    <source>
        <dbReference type="Proteomes" id="UP000027432"/>
    </source>
</evidence>
<dbReference type="AlphaFoldDB" id="A0A074JN66"/>
<keyword evidence="8" id="KW-0902">Two-component regulatory system</keyword>
<dbReference type="SUPFAM" id="SSF47384">
    <property type="entry name" value="Homodimeric domain of signal transducing histidine kinase"/>
    <property type="match status" value="1"/>
</dbReference>
<feature type="coiled-coil region" evidence="9">
    <location>
        <begin position="317"/>
        <end position="344"/>
    </location>
</feature>
<dbReference type="Gene3D" id="1.10.287.130">
    <property type="match status" value="1"/>
</dbReference>